<accession>A0ABU0PU88</accession>
<protein>
    <submittedName>
        <fullName evidence="2">Uncharacterized protein</fullName>
    </submittedName>
</protein>
<reference evidence="2 3" key="1">
    <citation type="submission" date="2023-07" db="EMBL/GenBank/DDBJ databases">
        <title>Comparative genomics of wheat-associated soil bacteria to identify genetic determinants of phenazine resistance.</title>
        <authorList>
            <person name="Mouncey N."/>
        </authorList>
    </citation>
    <scope>NUCLEOTIDE SEQUENCE [LARGE SCALE GENOMIC DNA]</scope>
    <source>
        <strain evidence="2 3">W4I19-2</strain>
    </source>
</reference>
<evidence type="ECO:0000313" key="3">
    <source>
        <dbReference type="Proteomes" id="UP001243364"/>
    </source>
</evidence>
<sequence length="75" mass="8084">MQRVHVLWEPRGACHLAAVCQSGLSAREAMIINLGVEEAAHHGWPEPRPVAVPLIPDGGMPSASPTSCRRRSTPH</sequence>
<keyword evidence="3" id="KW-1185">Reference proteome</keyword>
<dbReference type="Proteomes" id="UP001243364">
    <property type="component" value="Unassembled WGS sequence"/>
</dbReference>
<gene>
    <name evidence="2" type="ORF">QFZ56_000158</name>
</gene>
<dbReference type="EMBL" id="JAUSYA010000001">
    <property type="protein sequence ID" value="MDQ0681195.1"/>
    <property type="molecule type" value="Genomic_DNA"/>
</dbReference>
<evidence type="ECO:0000313" key="2">
    <source>
        <dbReference type="EMBL" id="MDQ0681195.1"/>
    </source>
</evidence>
<evidence type="ECO:0000256" key="1">
    <source>
        <dbReference type="SAM" id="MobiDB-lite"/>
    </source>
</evidence>
<proteinExistence type="predicted"/>
<organism evidence="2 3">
    <name type="scientific">Streptomyces achromogenes</name>
    <dbReference type="NCBI Taxonomy" id="67255"/>
    <lineage>
        <taxon>Bacteria</taxon>
        <taxon>Bacillati</taxon>
        <taxon>Actinomycetota</taxon>
        <taxon>Actinomycetes</taxon>
        <taxon>Kitasatosporales</taxon>
        <taxon>Streptomycetaceae</taxon>
        <taxon>Streptomyces</taxon>
    </lineage>
</organism>
<name>A0ABU0PU88_STRAH</name>
<feature type="region of interest" description="Disordered" evidence="1">
    <location>
        <begin position="43"/>
        <end position="75"/>
    </location>
</feature>
<comment type="caution">
    <text evidence="2">The sequence shown here is derived from an EMBL/GenBank/DDBJ whole genome shotgun (WGS) entry which is preliminary data.</text>
</comment>